<dbReference type="Proteomes" id="UP001209412">
    <property type="component" value="Unassembled WGS sequence"/>
</dbReference>
<proteinExistence type="predicted"/>
<organism evidence="2 4">
    <name type="scientific">Paraburkholderia madseniana</name>
    <dbReference type="NCBI Taxonomy" id="2599607"/>
    <lineage>
        <taxon>Bacteria</taxon>
        <taxon>Pseudomonadati</taxon>
        <taxon>Pseudomonadota</taxon>
        <taxon>Betaproteobacteria</taxon>
        <taxon>Burkholderiales</taxon>
        <taxon>Burkholderiaceae</taxon>
        <taxon>Paraburkholderia</taxon>
    </lineage>
</organism>
<evidence type="ECO:0000313" key="3">
    <source>
        <dbReference type="Proteomes" id="UP001209412"/>
    </source>
</evidence>
<dbReference type="EMBL" id="JAMXWF010000036">
    <property type="protein sequence ID" value="MDQ6411888.1"/>
    <property type="molecule type" value="Genomic_DNA"/>
</dbReference>
<gene>
    <name evidence="2" type="ORF">NIE36_32600</name>
    <name evidence="1" type="ORF">OSB80_32665</name>
</gene>
<dbReference type="RefSeq" id="WP_266260841.1">
    <property type="nucleotide sequence ID" value="NZ_JAMXWF010000036.1"/>
</dbReference>
<sequence>MTGMLRSYRGYEMEALVYPREADKHGSKNMRDGPGYDAAVRIRRADDGDPGSKFTVFKVTAVVGYEGHGDAQRAAFTHGESVIDHLLAGKSPPDI</sequence>
<evidence type="ECO:0000313" key="2">
    <source>
        <dbReference type="EMBL" id="MDQ6411888.1"/>
    </source>
</evidence>
<name>A0AAP5BHY1_9BURK</name>
<reference evidence="2" key="1">
    <citation type="submission" date="2022-06" db="EMBL/GenBank/DDBJ databases">
        <title>PHB producers.</title>
        <authorList>
            <person name="Besaury L."/>
        </authorList>
    </citation>
    <scope>NUCLEOTIDE SEQUENCE</scope>
    <source>
        <strain evidence="2 3">SEWS6</strain>
    </source>
</reference>
<comment type="caution">
    <text evidence="2">The sequence shown here is derived from an EMBL/GenBank/DDBJ whole genome shotgun (WGS) entry which is preliminary data.</text>
</comment>
<protein>
    <submittedName>
        <fullName evidence="2">Uncharacterized protein</fullName>
    </submittedName>
</protein>
<accession>A0AAP5BHY1</accession>
<dbReference type="Proteomes" id="UP001242288">
    <property type="component" value="Unassembled WGS sequence"/>
</dbReference>
<evidence type="ECO:0000313" key="4">
    <source>
        <dbReference type="Proteomes" id="UP001242288"/>
    </source>
</evidence>
<evidence type="ECO:0000313" key="1">
    <source>
        <dbReference type="EMBL" id="MCX4150071.1"/>
    </source>
</evidence>
<keyword evidence="3" id="KW-1185">Reference proteome</keyword>
<dbReference type="EMBL" id="JAPKHW010000036">
    <property type="protein sequence ID" value="MCX4150071.1"/>
    <property type="molecule type" value="Genomic_DNA"/>
</dbReference>
<dbReference type="AlphaFoldDB" id="A0AAP5BHY1"/>